<evidence type="ECO:0000313" key="8">
    <source>
        <dbReference type="RefSeq" id="XP_004516098.1"/>
    </source>
</evidence>
<dbReference type="PANTHER" id="PTHR24096:SF389">
    <property type="entry name" value="4-COUMARATE--COA LIGASE-LIKE 1"/>
    <property type="match status" value="1"/>
</dbReference>
<evidence type="ECO:0000313" key="7">
    <source>
        <dbReference type="Proteomes" id="UP000087171"/>
    </source>
</evidence>
<dbReference type="InterPro" id="IPR020845">
    <property type="entry name" value="AMP-binding_CS"/>
</dbReference>
<dbReference type="FunFam" id="3.30.300.30:FF:000007">
    <property type="entry name" value="4-coumarate--CoA ligase 2"/>
    <property type="match status" value="1"/>
</dbReference>
<keyword evidence="7" id="KW-1185">Reference proteome</keyword>
<dbReference type="InterPro" id="IPR025110">
    <property type="entry name" value="AMP-bd_C"/>
</dbReference>
<dbReference type="eggNOG" id="KOG1176">
    <property type="taxonomic scope" value="Eukaryota"/>
</dbReference>
<dbReference type="GO" id="GO:0004467">
    <property type="term" value="F:long-chain fatty acid-CoA ligase activity"/>
    <property type="evidence" value="ECO:0007669"/>
    <property type="project" value="TreeGrafter"/>
</dbReference>
<evidence type="ECO:0000256" key="4">
    <source>
        <dbReference type="ARBA" id="ARBA00022840"/>
    </source>
</evidence>
<dbReference type="GeneID" id="101497059"/>
<dbReference type="InterPro" id="IPR000873">
    <property type="entry name" value="AMP-dep_synth/lig_dom"/>
</dbReference>
<dbReference type="GO" id="GO:0046949">
    <property type="term" value="P:fatty-acyl-CoA biosynthetic process"/>
    <property type="evidence" value="ECO:0007669"/>
    <property type="project" value="TreeGrafter"/>
</dbReference>
<protein>
    <submittedName>
        <fullName evidence="8">4-coumarate--CoA ligase-like 1</fullName>
    </submittedName>
</protein>
<keyword evidence="3" id="KW-0547">Nucleotide-binding</keyword>
<feature type="domain" description="AMP-binding enzyme C-terminal" evidence="6">
    <location>
        <begin position="453"/>
        <end position="528"/>
    </location>
</feature>
<gene>
    <name evidence="8" type="primary">LOC101497059</name>
</gene>
<dbReference type="PaxDb" id="3827-XP_004516098.1"/>
<dbReference type="STRING" id="3827.A0A1S2Z6V1"/>
<reference evidence="8" key="1">
    <citation type="submission" date="2025-08" db="UniProtKB">
        <authorList>
            <consortium name="RefSeq"/>
        </authorList>
    </citation>
    <scope>IDENTIFICATION</scope>
    <source>
        <tissue evidence="8">Etiolated seedlings</tissue>
    </source>
</reference>
<keyword evidence="2" id="KW-0436">Ligase</keyword>
<dbReference type="Gene3D" id="3.40.50.12780">
    <property type="entry name" value="N-terminal domain of ligase-like"/>
    <property type="match status" value="1"/>
</dbReference>
<dbReference type="OrthoDB" id="10253869at2759"/>
<feature type="domain" description="AMP-dependent synthetase/ligase" evidence="5">
    <location>
        <begin position="38"/>
        <end position="402"/>
    </location>
</feature>
<dbReference type="PANTHER" id="PTHR24096">
    <property type="entry name" value="LONG-CHAIN-FATTY-ACID--COA LIGASE"/>
    <property type="match status" value="1"/>
</dbReference>
<dbReference type="InterPro" id="IPR042099">
    <property type="entry name" value="ANL_N_sf"/>
</dbReference>
<dbReference type="AlphaFoldDB" id="A0A1S2Z6V1"/>
<organism evidence="7 8">
    <name type="scientific">Cicer arietinum</name>
    <name type="common">Chickpea</name>
    <name type="synonym">Garbanzo</name>
    <dbReference type="NCBI Taxonomy" id="3827"/>
    <lineage>
        <taxon>Eukaryota</taxon>
        <taxon>Viridiplantae</taxon>
        <taxon>Streptophyta</taxon>
        <taxon>Embryophyta</taxon>
        <taxon>Tracheophyta</taxon>
        <taxon>Spermatophyta</taxon>
        <taxon>Magnoliopsida</taxon>
        <taxon>eudicotyledons</taxon>
        <taxon>Gunneridae</taxon>
        <taxon>Pentapetalae</taxon>
        <taxon>rosids</taxon>
        <taxon>fabids</taxon>
        <taxon>Fabales</taxon>
        <taxon>Fabaceae</taxon>
        <taxon>Papilionoideae</taxon>
        <taxon>50 kb inversion clade</taxon>
        <taxon>NPAAA clade</taxon>
        <taxon>Hologalegina</taxon>
        <taxon>IRL clade</taxon>
        <taxon>Cicereae</taxon>
        <taxon>Cicer</taxon>
    </lineage>
</organism>
<dbReference type="CDD" id="cd05904">
    <property type="entry name" value="4CL"/>
    <property type="match status" value="1"/>
</dbReference>
<dbReference type="RefSeq" id="XP_004516098.1">
    <property type="nucleotide sequence ID" value="XM_004516041.2"/>
</dbReference>
<evidence type="ECO:0000256" key="1">
    <source>
        <dbReference type="ARBA" id="ARBA00006432"/>
    </source>
</evidence>
<dbReference type="InterPro" id="IPR045851">
    <property type="entry name" value="AMP-bd_C_sf"/>
</dbReference>
<proteinExistence type="inferred from homology"/>
<evidence type="ECO:0000256" key="2">
    <source>
        <dbReference type="ARBA" id="ARBA00022598"/>
    </source>
</evidence>
<keyword evidence="4" id="KW-0067">ATP-binding</keyword>
<dbReference type="GO" id="GO:0005524">
    <property type="term" value="F:ATP binding"/>
    <property type="evidence" value="ECO:0007669"/>
    <property type="project" value="UniProtKB-KW"/>
</dbReference>
<name>A0A1S2Z6V1_CICAR</name>
<evidence type="ECO:0000259" key="6">
    <source>
        <dbReference type="Pfam" id="PF13193"/>
    </source>
</evidence>
<dbReference type="KEGG" id="cam:101497059"/>
<dbReference type="Proteomes" id="UP000087171">
    <property type="component" value="Unplaced"/>
</dbReference>
<dbReference type="SUPFAM" id="SSF56801">
    <property type="entry name" value="Acetyl-CoA synthetase-like"/>
    <property type="match status" value="1"/>
</dbReference>
<dbReference type="Pfam" id="PF13193">
    <property type="entry name" value="AMP-binding_C"/>
    <property type="match status" value="1"/>
</dbReference>
<dbReference type="PROSITE" id="PS00455">
    <property type="entry name" value="AMP_BINDING"/>
    <property type="match status" value="1"/>
</dbReference>
<dbReference type="Gene3D" id="3.30.300.30">
    <property type="match status" value="1"/>
</dbReference>
<evidence type="ECO:0000256" key="3">
    <source>
        <dbReference type="ARBA" id="ARBA00022741"/>
    </source>
</evidence>
<comment type="similarity">
    <text evidence="1">Belongs to the ATP-dependent AMP-binding enzyme family.</text>
</comment>
<sequence length="555" mass="60859">MGTYIENFVEEKEHIFRSQYSPVPVPDNVTLPEFVLQNVELYGDKVAFVDAESGKCVTYSEVERDIHRFSKALRSLGLRKGNVVIVVLPNIVEYAIVALGIMDSGGVFSGANPTLHASEIKKQAESADAKLIVTNSVTHEKVKNLGLPIIVLGDELIEDAMNWNKLLEAADRAGDDSMKEQIHQNDLCAMPFSSGTTGLSKGVMLTHRNLVANLCSTLFGVAQEMIGQVTTLGLIPFFHIYGITGICCATIRNKGKVVVMGRFDLKTFLNALITHEVTFAPIVPPIILGLVKNPIVDEFDLTKLKLQAIMTAAAPLAPEILTSFEHKFPGVLVQEAYGLTEHSCITLTHAQKGYGNTHKNSVGFILPNLEVKFIDPDTGRSLPRNTPGELCVRSQCVMQGYYKQVDETAQTIDNNGWLHTGDVGFIDDEENVFIVDRIKELIKYKGFQVAPAELEAILLSHSSVEDAAVVPLPNEEAGEIPAASVVLSIGAKESEQDIMNYVASNAAHYKKVRVVHFVEAIPKSPSGKIMRRLIKEKMVEKMKENSLTKSNTSSN</sequence>
<dbReference type="Pfam" id="PF00501">
    <property type="entry name" value="AMP-binding"/>
    <property type="match status" value="1"/>
</dbReference>
<accession>A0A1S2Z6V1</accession>
<dbReference type="FunFam" id="3.40.50.12780:FF:000003">
    <property type="entry name" value="Long-chain-fatty-acid--CoA ligase FadD"/>
    <property type="match status" value="1"/>
</dbReference>
<evidence type="ECO:0000259" key="5">
    <source>
        <dbReference type="Pfam" id="PF00501"/>
    </source>
</evidence>